<dbReference type="CDD" id="cd12880">
    <property type="entry name" value="SPRYD7"/>
    <property type="match status" value="1"/>
</dbReference>
<keyword evidence="3" id="KW-1185">Reference proteome</keyword>
<dbReference type="GeneID" id="108054059"/>
<reference evidence="2" key="3">
    <citation type="submission" date="2025-05" db="UniProtKB">
        <authorList>
            <consortium name="EnsemblMetazoa"/>
        </authorList>
    </citation>
    <scope>IDENTIFICATION</scope>
</reference>
<organism evidence="4">
    <name type="scientific">Drosophila rhopaloa</name>
    <name type="common">Fruit fly</name>
    <dbReference type="NCBI Taxonomy" id="1041015"/>
    <lineage>
        <taxon>Eukaryota</taxon>
        <taxon>Metazoa</taxon>
        <taxon>Ecdysozoa</taxon>
        <taxon>Arthropoda</taxon>
        <taxon>Hexapoda</taxon>
        <taxon>Insecta</taxon>
        <taxon>Pterygota</taxon>
        <taxon>Neoptera</taxon>
        <taxon>Endopterygota</taxon>
        <taxon>Diptera</taxon>
        <taxon>Brachycera</taxon>
        <taxon>Muscomorpha</taxon>
        <taxon>Ephydroidea</taxon>
        <taxon>Drosophilidae</taxon>
        <taxon>Drosophila</taxon>
        <taxon>Sophophora</taxon>
    </lineage>
</organism>
<protein>
    <submittedName>
        <fullName evidence="4">SPRY domain-containing protein 7</fullName>
    </submittedName>
</protein>
<dbReference type="SUPFAM" id="SSF49899">
    <property type="entry name" value="Concanavalin A-like lectins/glucanases"/>
    <property type="match status" value="2"/>
</dbReference>
<name>A0A6P4G3Y5_DRORH</name>
<dbReference type="InterPro" id="IPR013320">
    <property type="entry name" value="ConA-like_dom_sf"/>
</dbReference>
<evidence type="ECO:0000313" key="4">
    <source>
        <dbReference type="RefSeq" id="XP_016992301.1"/>
    </source>
</evidence>
<proteinExistence type="predicted"/>
<dbReference type="Gene3D" id="2.60.120.920">
    <property type="match status" value="2"/>
</dbReference>
<dbReference type="InterPro" id="IPR035766">
    <property type="entry name" value="SPRYD7"/>
</dbReference>
<gene>
    <name evidence="4" type="primary">LOC108054059</name>
    <name evidence="2" type="synonym">108054059</name>
</gene>
<dbReference type="OMA" id="HMGNEVV"/>
<reference evidence="4" key="2">
    <citation type="submission" date="2025-04" db="UniProtKB">
        <authorList>
            <consortium name="RefSeq"/>
        </authorList>
    </citation>
    <scope>IDENTIFICATION</scope>
</reference>
<evidence type="ECO:0000313" key="2">
    <source>
        <dbReference type="EnsemblMetazoa" id="XP_016992301.1"/>
    </source>
</evidence>
<dbReference type="Pfam" id="PF00622">
    <property type="entry name" value="SPRY"/>
    <property type="match status" value="1"/>
</dbReference>
<evidence type="ECO:0000313" key="3">
    <source>
        <dbReference type="Proteomes" id="UP001652680"/>
    </source>
</evidence>
<sequence>MFCCLRTCLNGGHMRKPTAAASRLREPDVHLDAAHMGPDVILLSHQLRVTGTGGVLATAPLVQSKSYFEVKIQQGGSWSVGLATRQTDLSRKSGGGDRESWCLCSDNATRHNDKEEFRPVVQVTCTTQPSRTANGILNNSAAKAAGLIAIEDLQQEDLLMTTGVAPSDVGIGDSLITSPQRDFPDEGDIVGVAFDHVELNFYFNGKNLEVPFRNVRGAALFPVIYVGNGAILDIILDNFSHGPPPGFERILLEQSLL</sequence>
<reference evidence="3" key="1">
    <citation type="journal article" date="2021" name="Elife">
        <title>Highly contiguous assemblies of 101 drosophilid genomes.</title>
        <authorList>
            <person name="Kim B.Y."/>
            <person name="Wang J.R."/>
            <person name="Miller D.E."/>
            <person name="Barmina O."/>
            <person name="Delaney E."/>
            <person name="Thompson A."/>
            <person name="Comeault A.A."/>
            <person name="Peede D."/>
            <person name="D'Agostino E.R."/>
            <person name="Pelaez J."/>
            <person name="Aguilar J.M."/>
            <person name="Haji D."/>
            <person name="Matsunaga T."/>
            <person name="Armstrong E.E."/>
            <person name="Zych M."/>
            <person name="Ogawa Y."/>
            <person name="Stamenkovic-Radak M."/>
            <person name="Jelic M."/>
            <person name="Veselinovic M.S."/>
            <person name="Tanaskovic M."/>
            <person name="Eric P."/>
            <person name="Gao J.J."/>
            <person name="Katoh T.K."/>
            <person name="Toda M.J."/>
            <person name="Watabe H."/>
            <person name="Watada M."/>
            <person name="Davis J.S."/>
            <person name="Moyle L.C."/>
            <person name="Manoli G."/>
            <person name="Bertolini E."/>
            <person name="Kostal V."/>
            <person name="Hawley R.S."/>
            <person name="Takahashi A."/>
            <person name="Jones C.D."/>
            <person name="Price D.K."/>
            <person name="Whiteman N."/>
            <person name="Kopp A."/>
            <person name="Matute D.R."/>
            <person name="Petrov D.A."/>
        </authorList>
    </citation>
    <scope>NUCLEOTIDE SEQUENCE [LARGE SCALE GENOMIC DNA]</scope>
</reference>
<dbReference type="Proteomes" id="UP001652680">
    <property type="component" value="Unassembled WGS sequence"/>
</dbReference>
<dbReference type="SMART" id="SM00449">
    <property type="entry name" value="SPRY"/>
    <property type="match status" value="1"/>
</dbReference>
<dbReference type="EnsemblMetazoa" id="XM_017136812.2">
    <property type="protein sequence ID" value="XP_016992301.1"/>
    <property type="gene ID" value="LOC108054059"/>
</dbReference>
<feature type="domain" description="SPRY" evidence="1">
    <location>
        <begin position="63"/>
        <end position="240"/>
    </location>
</feature>
<dbReference type="InterPro" id="IPR003877">
    <property type="entry name" value="SPRY_dom"/>
</dbReference>
<evidence type="ECO:0000259" key="1">
    <source>
        <dbReference type="SMART" id="SM00449"/>
    </source>
</evidence>
<dbReference type="AlphaFoldDB" id="A0A6P4G3Y5"/>
<accession>A0A6P4G3Y5</accession>
<dbReference type="RefSeq" id="XP_016992301.1">
    <property type="nucleotide sequence ID" value="XM_017136812.1"/>
</dbReference>
<dbReference type="PANTHER" id="PTHR20951:SF2">
    <property type="entry name" value="SPRY DOMAIN-CONTAINING PROTEIN 7"/>
    <property type="match status" value="1"/>
</dbReference>
<dbReference type="OrthoDB" id="40953at2759"/>
<dbReference type="InterPro" id="IPR043136">
    <property type="entry name" value="B30.2/SPRY_sf"/>
</dbReference>
<dbReference type="PANTHER" id="PTHR20951">
    <property type="entry name" value="C13ORF1 PROTEIN-RELATED"/>
    <property type="match status" value="1"/>
</dbReference>